<dbReference type="AlphaFoldDB" id="A0ABD2LW45"/>
<evidence type="ECO:0000313" key="3">
    <source>
        <dbReference type="EMBL" id="KAL3119450.1"/>
    </source>
</evidence>
<dbReference type="EMBL" id="JBICBT010000245">
    <property type="protein sequence ID" value="KAL3119450.1"/>
    <property type="molecule type" value="Genomic_DNA"/>
</dbReference>
<keyword evidence="2" id="KW-0812">Transmembrane</keyword>
<protein>
    <submittedName>
        <fullName evidence="3">Uncharacterized protein</fullName>
    </submittedName>
</protein>
<keyword evidence="2" id="KW-1133">Transmembrane helix</keyword>
<sequence length="204" mass="23012">MDWVKFDCTQCDEGLNCFRPHRYWKPILCLHRSVENLTSYLREGTSPPFPATTTTTTNETICPPPSPIQSSHSILLFILTFFIFLVFIAQAVQVGALLRRMVKNRIIQRKLQKRQKRMKTLRSQAGRQSMPMVVNFGRTGDGQMFGQVGGRQSSMSPPVVPVNLGGVPPYQGQQTQQREVIYDVPADGGGHKHAEEDDDDDDSF</sequence>
<dbReference type="Proteomes" id="UP001620626">
    <property type="component" value="Unassembled WGS sequence"/>
</dbReference>
<feature type="transmembrane region" description="Helical" evidence="2">
    <location>
        <begin position="74"/>
        <end position="98"/>
    </location>
</feature>
<comment type="caution">
    <text evidence="3">The sequence shown here is derived from an EMBL/GenBank/DDBJ whole genome shotgun (WGS) entry which is preliminary data.</text>
</comment>
<feature type="region of interest" description="Disordered" evidence="1">
    <location>
        <begin position="166"/>
        <end position="204"/>
    </location>
</feature>
<proteinExistence type="predicted"/>
<evidence type="ECO:0000256" key="2">
    <source>
        <dbReference type="SAM" id="Phobius"/>
    </source>
</evidence>
<organism evidence="3 4">
    <name type="scientific">Heterodera trifolii</name>
    <dbReference type="NCBI Taxonomy" id="157864"/>
    <lineage>
        <taxon>Eukaryota</taxon>
        <taxon>Metazoa</taxon>
        <taxon>Ecdysozoa</taxon>
        <taxon>Nematoda</taxon>
        <taxon>Chromadorea</taxon>
        <taxon>Rhabditida</taxon>
        <taxon>Tylenchina</taxon>
        <taxon>Tylenchomorpha</taxon>
        <taxon>Tylenchoidea</taxon>
        <taxon>Heteroderidae</taxon>
        <taxon>Heteroderinae</taxon>
        <taxon>Heterodera</taxon>
    </lineage>
</organism>
<accession>A0ABD2LW45</accession>
<evidence type="ECO:0000256" key="1">
    <source>
        <dbReference type="SAM" id="MobiDB-lite"/>
    </source>
</evidence>
<keyword evidence="2" id="KW-0472">Membrane</keyword>
<name>A0ABD2LW45_9BILA</name>
<reference evidence="3 4" key="1">
    <citation type="submission" date="2024-10" db="EMBL/GenBank/DDBJ databases">
        <authorList>
            <person name="Kim D."/>
        </authorList>
    </citation>
    <scope>NUCLEOTIDE SEQUENCE [LARGE SCALE GENOMIC DNA]</scope>
    <source>
        <strain evidence="3">BH-2024</strain>
    </source>
</reference>
<evidence type="ECO:0000313" key="4">
    <source>
        <dbReference type="Proteomes" id="UP001620626"/>
    </source>
</evidence>
<gene>
    <name evidence="3" type="ORF">niasHT_008637</name>
</gene>
<keyword evidence="4" id="KW-1185">Reference proteome</keyword>